<dbReference type="STRING" id="546364.SAMN04489730_3807"/>
<dbReference type="InterPro" id="IPR006764">
    <property type="entry name" value="SAM_dep_MeTrfase_SAV2177_type"/>
</dbReference>
<evidence type="ECO:0000313" key="2">
    <source>
        <dbReference type="Proteomes" id="UP000182740"/>
    </source>
</evidence>
<dbReference type="Gene3D" id="3.40.50.150">
    <property type="entry name" value="Vaccinia Virus protein VP39"/>
    <property type="match status" value="1"/>
</dbReference>
<protein>
    <submittedName>
        <fullName evidence="1">S-adenosyl methyltransferase</fullName>
    </submittedName>
</protein>
<evidence type="ECO:0000313" key="1">
    <source>
        <dbReference type="EMBL" id="SFW74646.1"/>
    </source>
</evidence>
<gene>
    <name evidence="1" type="ORF">SAMN04489730_3807</name>
</gene>
<dbReference type="Proteomes" id="UP000182740">
    <property type="component" value="Unassembled WGS sequence"/>
</dbReference>
<dbReference type="Pfam" id="PF04672">
    <property type="entry name" value="Methyltransf_19"/>
    <property type="match status" value="1"/>
</dbReference>
<keyword evidence="2" id="KW-1185">Reference proteome</keyword>
<dbReference type="RefSeq" id="WP_072477555.1">
    <property type="nucleotide sequence ID" value="NZ_FPJG01000006.1"/>
</dbReference>
<keyword evidence="1" id="KW-0808">Transferase</keyword>
<name>A0A1K1RRF2_9PSEU</name>
<dbReference type="GO" id="GO:0008168">
    <property type="term" value="F:methyltransferase activity"/>
    <property type="evidence" value="ECO:0007669"/>
    <property type="project" value="UniProtKB-KW"/>
</dbReference>
<reference evidence="2" key="1">
    <citation type="submission" date="2016-11" db="EMBL/GenBank/DDBJ databases">
        <authorList>
            <person name="Varghese N."/>
            <person name="Submissions S."/>
        </authorList>
    </citation>
    <scope>NUCLEOTIDE SEQUENCE [LARGE SCALE GENOMIC DNA]</scope>
    <source>
        <strain evidence="2">DSM 44671</strain>
    </source>
</reference>
<proteinExistence type="predicted"/>
<keyword evidence="1" id="KW-0489">Methyltransferase</keyword>
<dbReference type="GO" id="GO:0032259">
    <property type="term" value="P:methylation"/>
    <property type="evidence" value="ECO:0007669"/>
    <property type="project" value="UniProtKB-KW"/>
</dbReference>
<dbReference type="EMBL" id="FPJG01000006">
    <property type="protein sequence ID" value="SFW74646.1"/>
    <property type="molecule type" value="Genomic_DNA"/>
</dbReference>
<dbReference type="AlphaFoldDB" id="A0A1K1RRF2"/>
<dbReference type="InterPro" id="IPR029063">
    <property type="entry name" value="SAM-dependent_MTases_sf"/>
</dbReference>
<dbReference type="SUPFAM" id="SSF53335">
    <property type="entry name" value="S-adenosyl-L-methionine-dependent methyltransferases"/>
    <property type="match status" value="1"/>
</dbReference>
<accession>A0A1K1RRF2</accession>
<sequence>MNTSRTREADACVSREPIGLDSDRPLLARFYDAVLGGTDNYGVDRSLLTMLRASVPQVDFVFRSEVQFLAHAVRYIAGERGIEQFVVALPGLLPDRVDQLHDVARRCQHDARVWYIDYEPVVLAHLRARLNGVGGFVHVVEADPLDPATVWHRLAEHPSPPDEEPICLVLGGVLSFHPGSREDAAAVAQLHVAQLPPGSFIVLTHLLDPEIPELAPMVRRLHDGLDGSLWAGSVATRAQIRAMVAGTTILPPGHGQPPDVVPATMWWRNGPPVTYRGAAATPDPDSGQFVAAVVAAVDQHADSAPAG</sequence>
<organism evidence="1 2">
    <name type="scientific">Amycolatopsis australiensis</name>
    <dbReference type="NCBI Taxonomy" id="546364"/>
    <lineage>
        <taxon>Bacteria</taxon>
        <taxon>Bacillati</taxon>
        <taxon>Actinomycetota</taxon>
        <taxon>Actinomycetes</taxon>
        <taxon>Pseudonocardiales</taxon>
        <taxon>Pseudonocardiaceae</taxon>
        <taxon>Amycolatopsis</taxon>
    </lineage>
</organism>